<organism evidence="1 2">
    <name type="scientific">Solirubrobacter pauli</name>
    <dbReference type="NCBI Taxonomy" id="166793"/>
    <lineage>
        <taxon>Bacteria</taxon>
        <taxon>Bacillati</taxon>
        <taxon>Actinomycetota</taxon>
        <taxon>Thermoleophilia</taxon>
        <taxon>Solirubrobacterales</taxon>
        <taxon>Solirubrobacteraceae</taxon>
        <taxon>Solirubrobacter</taxon>
    </lineage>
</organism>
<comment type="caution">
    <text evidence="1">The sequence shown here is derived from an EMBL/GenBank/DDBJ whole genome shotgun (WGS) entry which is preliminary data.</text>
</comment>
<gene>
    <name evidence="1" type="ORF">C8N24_2622</name>
</gene>
<proteinExistence type="predicted"/>
<sequence>MFAIALIAAFAVGSVFAAEDRPGFRESAPLA</sequence>
<evidence type="ECO:0000313" key="2">
    <source>
        <dbReference type="Proteomes" id="UP000278962"/>
    </source>
</evidence>
<protein>
    <submittedName>
        <fullName evidence="1">Uncharacterized protein</fullName>
    </submittedName>
</protein>
<name>A0A660LCJ4_9ACTN</name>
<dbReference type="Proteomes" id="UP000278962">
    <property type="component" value="Unassembled WGS sequence"/>
</dbReference>
<dbReference type="AlphaFoldDB" id="A0A660LCJ4"/>
<reference evidence="1 2" key="1">
    <citation type="submission" date="2018-10" db="EMBL/GenBank/DDBJ databases">
        <title>Genomic Encyclopedia of Archaeal and Bacterial Type Strains, Phase II (KMG-II): from individual species to whole genera.</title>
        <authorList>
            <person name="Goeker M."/>
        </authorList>
    </citation>
    <scope>NUCLEOTIDE SEQUENCE [LARGE SCALE GENOMIC DNA]</scope>
    <source>
        <strain evidence="1 2">DSM 14954</strain>
    </source>
</reference>
<dbReference type="EMBL" id="RBIL01000001">
    <property type="protein sequence ID" value="RKQ92767.1"/>
    <property type="molecule type" value="Genomic_DNA"/>
</dbReference>
<keyword evidence="2" id="KW-1185">Reference proteome</keyword>
<accession>A0A660LCJ4</accession>
<evidence type="ECO:0000313" key="1">
    <source>
        <dbReference type="EMBL" id="RKQ92767.1"/>
    </source>
</evidence>